<evidence type="ECO:0000313" key="2">
    <source>
        <dbReference type="EMBL" id="AYM54433.1"/>
    </source>
</evidence>
<organism evidence="2">
    <name type="scientific">Phaselicystis flava</name>
    <dbReference type="NCBI Taxonomy" id="525924"/>
    <lineage>
        <taxon>Bacteria</taxon>
        <taxon>Pseudomonadati</taxon>
        <taxon>Myxococcota</taxon>
        <taxon>Polyangia</taxon>
        <taxon>Polyangiales</taxon>
        <taxon>Phaselicystidaceae</taxon>
        <taxon>Phaselicystis</taxon>
    </lineage>
</organism>
<proteinExistence type="predicted"/>
<name>A0A3S7V0B0_9BACT</name>
<dbReference type="EMBL" id="MH908922">
    <property type="protein sequence ID" value="AYM54433.1"/>
    <property type="molecule type" value="Genomic_DNA"/>
</dbReference>
<dbReference type="AlphaFoldDB" id="A0A3S7V0B0"/>
<sequence>MSNDASDDPTFTPEEEAFIQAEIARAMKPYLGVAPPQLLATMRATLEEQMRTHPVMLGMMKQLVARKPVDRSGDVPNEAVPPDAKAGGEDER</sequence>
<feature type="region of interest" description="Disordered" evidence="1">
    <location>
        <begin position="67"/>
        <end position="92"/>
    </location>
</feature>
<protein>
    <submittedName>
        <fullName evidence="2">Uncharacterized protein</fullName>
    </submittedName>
</protein>
<accession>A0A3S7V0B0</accession>
<reference evidence="2" key="1">
    <citation type="journal article" date="2018" name="J. Ind. Microbiol. Biotechnol.">
        <title>Genome mining reveals uncommon alkylpyrones as type III PKS products from myxobacteria.</title>
        <authorList>
            <person name="Hug J.J."/>
            <person name="Panter F."/>
            <person name="Krug D."/>
            <person name="Muller R."/>
        </authorList>
    </citation>
    <scope>NUCLEOTIDE SEQUENCE</scope>
    <source>
        <strain evidence="2">MSr9315</strain>
    </source>
</reference>
<evidence type="ECO:0000256" key="1">
    <source>
        <dbReference type="SAM" id="MobiDB-lite"/>
    </source>
</evidence>